<feature type="region of interest" description="Disordered" evidence="1">
    <location>
        <begin position="438"/>
        <end position="461"/>
    </location>
</feature>
<accession>A0AAD3CMN4</accession>
<reference evidence="4 5" key="1">
    <citation type="journal article" date="2021" name="Sci. Rep.">
        <title>The genome of the diatom Chaetoceros tenuissimus carries an ancient integrated fragment of an extant virus.</title>
        <authorList>
            <person name="Hongo Y."/>
            <person name="Kimura K."/>
            <person name="Takaki Y."/>
            <person name="Yoshida Y."/>
            <person name="Baba S."/>
            <person name="Kobayashi G."/>
            <person name="Nagasaki K."/>
            <person name="Hano T."/>
            <person name="Tomaru Y."/>
        </authorList>
    </citation>
    <scope>NUCLEOTIDE SEQUENCE [LARGE SCALE GENOMIC DNA]</scope>
    <source>
        <strain evidence="4 5">NIES-3715</strain>
    </source>
</reference>
<gene>
    <name evidence="4" type="ORF">CTEN210_04211</name>
</gene>
<comment type="caution">
    <text evidence="4">The sequence shown here is derived from an EMBL/GenBank/DDBJ whole genome shotgun (WGS) entry which is preliminary data.</text>
</comment>
<keyword evidence="5" id="KW-1185">Reference proteome</keyword>
<feature type="transmembrane region" description="Helical" evidence="2">
    <location>
        <begin position="334"/>
        <end position="358"/>
    </location>
</feature>
<keyword evidence="2" id="KW-0812">Transmembrane</keyword>
<evidence type="ECO:0000256" key="3">
    <source>
        <dbReference type="SAM" id="SignalP"/>
    </source>
</evidence>
<sequence length="497" mass="54328">MIITVLLSVLVVFSQVVLSQKVDPLASSVVGTAKEADEDVSPNVTFPLENFMNLKRATDIDKTPPFNSIADKRQLNDECMTFAFSQDANHYVEQDGYLGASESGTTLEEYCNLNNCCQQALPDHINGFFNDSVCGYWSKEPHVKYTVCPNSCIGSYACLYIAVDAADYSTIHLSQDSCSDTSRATSFFGYSCYGMARSTTERVDIFIGQRSCTKGHSCNLMAYSKATNLRKLVVGNDACTSSEACKYAASDAKSLTQLIINDNQCNHICTACGRYSTFDDTIQMTEECCAEAGNIDTACNYNDPSNVPPVPPNVVPPMAEEEEKRDWKGILVKVGIGAGVVVGLLFVLGGAYLFYYYLCSSKNNGPDFSKPADPWSNQIQEVPAETAVIPSASNIGINATIQPCAPPKPSAPAFEINPVPVTEPEIDLSQGLGLAKTETTSNIQRPSSSTQQGFKPEPKPELSLMQRLDMRGLDFKKEMGSITEEEYQRQRNRIIYG</sequence>
<evidence type="ECO:0000313" key="4">
    <source>
        <dbReference type="EMBL" id="GFH47736.1"/>
    </source>
</evidence>
<dbReference type="EMBL" id="BLLK01000023">
    <property type="protein sequence ID" value="GFH47736.1"/>
    <property type="molecule type" value="Genomic_DNA"/>
</dbReference>
<organism evidence="4 5">
    <name type="scientific">Chaetoceros tenuissimus</name>
    <dbReference type="NCBI Taxonomy" id="426638"/>
    <lineage>
        <taxon>Eukaryota</taxon>
        <taxon>Sar</taxon>
        <taxon>Stramenopiles</taxon>
        <taxon>Ochrophyta</taxon>
        <taxon>Bacillariophyta</taxon>
        <taxon>Coscinodiscophyceae</taxon>
        <taxon>Chaetocerotophycidae</taxon>
        <taxon>Chaetocerotales</taxon>
        <taxon>Chaetocerotaceae</taxon>
        <taxon>Chaetoceros</taxon>
    </lineage>
</organism>
<dbReference type="Proteomes" id="UP001054902">
    <property type="component" value="Unassembled WGS sequence"/>
</dbReference>
<proteinExistence type="predicted"/>
<evidence type="ECO:0000256" key="1">
    <source>
        <dbReference type="SAM" id="MobiDB-lite"/>
    </source>
</evidence>
<dbReference type="AlphaFoldDB" id="A0AAD3CMN4"/>
<feature type="chain" id="PRO_5041962009" description="SHOCT domain-containing protein" evidence="3">
    <location>
        <begin position="20"/>
        <end position="497"/>
    </location>
</feature>
<feature type="signal peptide" evidence="3">
    <location>
        <begin position="1"/>
        <end position="19"/>
    </location>
</feature>
<protein>
    <recommendedName>
        <fullName evidence="6">SHOCT domain-containing protein</fullName>
    </recommendedName>
</protein>
<keyword evidence="2" id="KW-0472">Membrane</keyword>
<evidence type="ECO:0000256" key="2">
    <source>
        <dbReference type="SAM" id="Phobius"/>
    </source>
</evidence>
<feature type="compositionally biased region" description="Polar residues" evidence="1">
    <location>
        <begin position="438"/>
        <end position="453"/>
    </location>
</feature>
<evidence type="ECO:0000313" key="5">
    <source>
        <dbReference type="Proteomes" id="UP001054902"/>
    </source>
</evidence>
<name>A0AAD3CMN4_9STRA</name>
<evidence type="ECO:0008006" key="6">
    <source>
        <dbReference type="Google" id="ProtNLM"/>
    </source>
</evidence>
<keyword evidence="2" id="KW-1133">Transmembrane helix</keyword>
<keyword evidence="3" id="KW-0732">Signal</keyword>